<sequence>MQTNSYADELLETFQWFHRHPELSYEEVETTKKLKALLTAKGITVLDTGLATGLVAQVGTGKQPVIAIRCDIDGLPITEEVDVPYISTVPGKMHGCGHDFHTTAVLGAAYLLKEKEAELPGTVKILFQPAEEAPGGALDVIKTGVLDDVQRIFGLHVTPAQDVGTVGLRSGADSAAVDAFKFTFIGKGAHAAHPELGIDPIVIATNFINAVQTVVSRTMNAFAPGVVSVTHIAAGNTWNVIPETAFVEGTARTTTPEDRALVRSRIVKLAEDIAGAYGATVDTDWYAGPPATNNAPELEQFVAEVAREAGLTPVVREPSLGGEDFAYYEERIKGFFFHIGTGRSHSLHNPKFKVDPAVLYPAACFMAQLAQKVLADPALGVRHD</sequence>
<dbReference type="NCBIfam" id="TIGR01891">
    <property type="entry name" value="amidohydrolases"/>
    <property type="match status" value="1"/>
</dbReference>
<dbReference type="PANTHER" id="PTHR11014:SF63">
    <property type="entry name" value="METALLOPEPTIDASE, PUTATIVE (AFU_ORTHOLOGUE AFUA_6G09600)-RELATED"/>
    <property type="match status" value="1"/>
</dbReference>
<evidence type="ECO:0000313" key="3">
    <source>
        <dbReference type="Proteomes" id="UP000707138"/>
    </source>
</evidence>
<evidence type="ECO:0000313" key="2">
    <source>
        <dbReference type="EMBL" id="MBM6912607.1"/>
    </source>
</evidence>
<dbReference type="Gene3D" id="3.30.70.360">
    <property type="match status" value="1"/>
</dbReference>
<name>A0ABS2GFJ4_9FIRM</name>
<reference evidence="2 3" key="1">
    <citation type="journal article" date="2021" name="Sci. Rep.">
        <title>The distribution of antibiotic resistance genes in chicken gut microbiota commensals.</title>
        <authorList>
            <person name="Juricova H."/>
            <person name="Matiasovicova J."/>
            <person name="Kubasova T."/>
            <person name="Cejkova D."/>
            <person name="Rychlik I."/>
        </authorList>
    </citation>
    <scope>NUCLEOTIDE SEQUENCE [LARGE SCALE GENOMIC DNA]</scope>
    <source>
        <strain evidence="2 3">An537</strain>
    </source>
</reference>
<evidence type="ECO:0000259" key="1">
    <source>
        <dbReference type="Pfam" id="PF07687"/>
    </source>
</evidence>
<dbReference type="InterPro" id="IPR017439">
    <property type="entry name" value="Amidohydrolase"/>
</dbReference>
<accession>A0ABS2GFJ4</accession>
<dbReference type="Pfam" id="PF07687">
    <property type="entry name" value="M20_dimer"/>
    <property type="match status" value="1"/>
</dbReference>
<dbReference type="InterPro" id="IPR011650">
    <property type="entry name" value="Peptidase_M20_dimer"/>
</dbReference>
<dbReference type="Proteomes" id="UP000707138">
    <property type="component" value="Unassembled WGS sequence"/>
</dbReference>
<organism evidence="2 3">
    <name type="scientific">Veillonella magna</name>
    <dbReference type="NCBI Taxonomy" id="464322"/>
    <lineage>
        <taxon>Bacteria</taxon>
        <taxon>Bacillati</taxon>
        <taxon>Bacillota</taxon>
        <taxon>Negativicutes</taxon>
        <taxon>Veillonellales</taxon>
        <taxon>Veillonellaceae</taxon>
        <taxon>Veillonella</taxon>
    </lineage>
</organism>
<dbReference type="Pfam" id="PF01546">
    <property type="entry name" value="Peptidase_M20"/>
    <property type="match status" value="1"/>
</dbReference>
<dbReference type="SUPFAM" id="SSF55031">
    <property type="entry name" value="Bacterial exopeptidase dimerisation domain"/>
    <property type="match status" value="1"/>
</dbReference>
<dbReference type="RefSeq" id="WP_205087702.1">
    <property type="nucleotide sequence ID" value="NZ_JACJLA010000006.1"/>
</dbReference>
<comment type="caution">
    <text evidence="2">The sequence shown here is derived from an EMBL/GenBank/DDBJ whole genome shotgun (WGS) entry which is preliminary data.</text>
</comment>
<feature type="domain" description="Peptidase M20 dimerisation" evidence="1">
    <location>
        <begin position="180"/>
        <end position="276"/>
    </location>
</feature>
<dbReference type="InterPro" id="IPR036264">
    <property type="entry name" value="Bact_exopeptidase_dim_dom"/>
</dbReference>
<dbReference type="InterPro" id="IPR002933">
    <property type="entry name" value="Peptidase_M20"/>
</dbReference>
<dbReference type="PANTHER" id="PTHR11014">
    <property type="entry name" value="PEPTIDASE M20 FAMILY MEMBER"/>
    <property type="match status" value="1"/>
</dbReference>
<keyword evidence="3" id="KW-1185">Reference proteome</keyword>
<gene>
    <name evidence="2" type="ORF">H6A01_04620</name>
</gene>
<dbReference type="SUPFAM" id="SSF53187">
    <property type="entry name" value="Zn-dependent exopeptidases"/>
    <property type="match status" value="1"/>
</dbReference>
<dbReference type="PIRSF" id="PIRSF005962">
    <property type="entry name" value="Pept_M20D_amidohydro"/>
    <property type="match status" value="1"/>
</dbReference>
<dbReference type="EMBL" id="JACJLA010000006">
    <property type="protein sequence ID" value="MBM6912607.1"/>
    <property type="molecule type" value="Genomic_DNA"/>
</dbReference>
<protein>
    <submittedName>
        <fullName evidence="2">Amidohydrolase</fullName>
    </submittedName>
</protein>
<dbReference type="Gene3D" id="3.40.630.10">
    <property type="entry name" value="Zn peptidases"/>
    <property type="match status" value="1"/>
</dbReference>
<proteinExistence type="predicted"/>